<feature type="transmembrane region" description="Helical" evidence="8">
    <location>
        <begin position="211"/>
        <end position="231"/>
    </location>
</feature>
<dbReference type="InterPro" id="IPR036259">
    <property type="entry name" value="MFS_trans_sf"/>
</dbReference>
<feature type="transmembrane region" description="Helical" evidence="8">
    <location>
        <begin position="48"/>
        <end position="65"/>
    </location>
</feature>
<accession>A0A9P8VYF4</accession>
<dbReference type="SUPFAM" id="SSF103473">
    <property type="entry name" value="MFS general substrate transporter"/>
    <property type="match status" value="1"/>
</dbReference>
<dbReference type="PANTHER" id="PTHR43791">
    <property type="entry name" value="PERMEASE-RELATED"/>
    <property type="match status" value="1"/>
</dbReference>
<dbReference type="Proteomes" id="UP000777438">
    <property type="component" value="Unassembled WGS sequence"/>
</dbReference>
<evidence type="ECO:0000256" key="2">
    <source>
        <dbReference type="ARBA" id="ARBA00022448"/>
    </source>
</evidence>
<evidence type="ECO:0000256" key="7">
    <source>
        <dbReference type="ARBA" id="ARBA00037968"/>
    </source>
</evidence>
<keyword evidence="6" id="KW-0325">Glycoprotein</keyword>
<evidence type="ECO:0000313" key="10">
    <source>
        <dbReference type="EMBL" id="KAH6884571.1"/>
    </source>
</evidence>
<evidence type="ECO:0000313" key="11">
    <source>
        <dbReference type="Proteomes" id="UP000777438"/>
    </source>
</evidence>
<feature type="transmembrane region" description="Helical" evidence="8">
    <location>
        <begin position="143"/>
        <end position="168"/>
    </location>
</feature>
<comment type="caution">
    <text evidence="10">The sequence shown here is derived from an EMBL/GenBank/DDBJ whole genome shotgun (WGS) entry which is preliminary data.</text>
</comment>
<gene>
    <name evidence="10" type="ORF">B0T10DRAFT_539927</name>
</gene>
<keyword evidence="5 8" id="KW-0472">Membrane</keyword>
<sequence>MEKLEKTMSPTDDPIAKVGTTLSLQGSALAAEEAPDGRRRGRAVLRRIDLCLLPLLLVSYMLQFLDKQSLNFASIMGIIEDLDLVGDRYSWCSSVFYFGYLAFSYPASFLMVRLPLGKYLAGTSVVWAAVLICHAAVQDFKGLLIARFFLGAAEASISPGFSLITGMWYKREEQPLRHGIWFLGNAIATMFGGLFAYGIAHIGGSFPPWRWLYIIFGLITLVWGVILVIFLPDTPKKARFLSEEQRIEAVDRIRSNQTGMKDNRYKWEQVREAITDRNVLLLMLYQLAFSIPNGAHTTFSSLVMAGFGFTRFQVYLFNIPMGAILAFFALTSSYLCSRFSGYRTIMGAALSLISLVGSILVRYGPSQGSKLLGLWLFVAFAAGFPISLSLIASNVAGFTKKAVASSMLFIAYTAGNIVGPFLFFPREAPEYPSGFLATTICFGVAIVTMIALRFTLISENRRRDRLQQTAISLDEEPEQLEISDETDRRNLRFRYVY</sequence>
<name>A0A9P8VYF4_9HYPO</name>
<dbReference type="GO" id="GO:0016020">
    <property type="term" value="C:membrane"/>
    <property type="evidence" value="ECO:0007669"/>
    <property type="project" value="UniProtKB-SubCell"/>
</dbReference>
<evidence type="ECO:0000256" key="4">
    <source>
        <dbReference type="ARBA" id="ARBA00022989"/>
    </source>
</evidence>
<keyword evidence="4 8" id="KW-1133">Transmembrane helix</keyword>
<protein>
    <submittedName>
        <fullName evidence="10">Major facilitator superfamily domain-containing protein</fullName>
    </submittedName>
</protein>
<feature type="transmembrane region" description="Helical" evidence="8">
    <location>
        <begin position="435"/>
        <end position="456"/>
    </location>
</feature>
<feature type="transmembrane region" description="Helical" evidence="8">
    <location>
        <begin position="371"/>
        <end position="391"/>
    </location>
</feature>
<evidence type="ECO:0000256" key="5">
    <source>
        <dbReference type="ARBA" id="ARBA00023136"/>
    </source>
</evidence>
<evidence type="ECO:0000256" key="8">
    <source>
        <dbReference type="SAM" id="Phobius"/>
    </source>
</evidence>
<feature type="transmembrane region" description="Helical" evidence="8">
    <location>
        <begin position="119"/>
        <end position="137"/>
    </location>
</feature>
<feature type="transmembrane region" description="Helical" evidence="8">
    <location>
        <begin position="94"/>
        <end position="112"/>
    </location>
</feature>
<feature type="transmembrane region" description="Helical" evidence="8">
    <location>
        <begin position="180"/>
        <end position="199"/>
    </location>
</feature>
<dbReference type="AlphaFoldDB" id="A0A9P8VYF4"/>
<evidence type="ECO:0000256" key="1">
    <source>
        <dbReference type="ARBA" id="ARBA00004141"/>
    </source>
</evidence>
<feature type="transmembrane region" description="Helical" evidence="8">
    <location>
        <begin position="348"/>
        <end position="365"/>
    </location>
</feature>
<dbReference type="Pfam" id="PF07690">
    <property type="entry name" value="MFS_1"/>
    <property type="match status" value="1"/>
</dbReference>
<feature type="transmembrane region" description="Helical" evidence="8">
    <location>
        <begin position="315"/>
        <end position="336"/>
    </location>
</feature>
<dbReference type="PROSITE" id="PS50850">
    <property type="entry name" value="MFS"/>
    <property type="match status" value="1"/>
</dbReference>
<keyword evidence="3 8" id="KW-0812">Transmembrane</keyword>
<feature type="transmembrane region" description="Helical" evidence="8">
    <location>
        <begin position="403"/>
        <end position="423"/>
    </location>
</feature>
<proteinExistence type="inferred from homology"/>
<dbReference type="Gene3D" id="1.20.1250.20">
    <property type="entry name" value="MFS general substrate transporter like domains"/>
    <property type="match status" value="2"/>
</dbReference>
<dbReference type="FunFam" id="1.20.1250.20:FF:000064">
    <property type="entry name" value="MFS allantoate transporter"/>
    <property type="match status" value="1"/>
</dbReference>
<organism evidence="10 11">
    <name type="scientific">Thelonectria olida</name>
    <dbReference type="NCBI Taxonomy" id="1576542"/>
    <lineage>
        <taxon>Eukaryota</taxon>
        <taxon>Fungi</taxon>
        <taxon>Dikarya</taxon>
        <taxon>Ascomycota</taxon>
        <taxon>Pezizomycotina</taxon>
        <taxon>Sordariomycetes</taxon>
        <taxon>Hypocreomycetidae</taxon>
        <taxon>Hypocreales</taxon>
        <taxon>Nectriaceae</taxon>
        <taxon>Thelonectria</taxon>
    </lineage>
</organism>
<comment type="similarity">
    <text evidence="7">Belongs to the major facilitator superfamily. Allantoate permease family.</text>
</comment>
<dbReference type="EMBL" id="JAGPYM010000020">
    <property type="protein sequence ID" value="KAH6884571.1"/>
    <property type="molecule type" value="Genomic_DNA"/>
</dbReference>
<evidence type="ECO:0000259" key="9">
    <source>
        <dbReference type="PROSITE" id="PS50850"/>
    </source>
</evidence>
<dbReference type="OrthoDB" id="6730379at2759"/>
<dbReference type="InterPro" id="IPR011701">
    <property type="entry name" value="MFS"/>
</dbReference>
<keyword evidence="11" id="KW-1185">Reference proteome</keyword>
<evidence type="ECO:0000256" key="6">
    <source>
        <dbReference type="ARBA" id="ARBA00023180"/>
    </source>
</evidence>
<comment type="subcellular location">
    <subcellularLocation>
        <location evidence="1">Membrane</location>
        <topology evidence="1">Multi-pass membrane protein</topology>
    </subcellularLocation>
</comment>
<dbReference type="InterPro" id="IPR020846">
    <property type="entry name" value="MFS_dom"/>
</dbReference>
<feature type="domain" description="Major facilitator superfamily (MFS) profile" evidence="9">
    <location>
        <begin position="52"/>
        <end position="461"/>
    </location>
</feature>
<reference evidence="10 11" key="1">
    <citation type="journal article" date="2021" name="Nat. Commun.">
        <title>Genetic determinants of endophytism in the Arabidopsis root mycobiome.</title>
        <authorList>
            <person name="Mesny F."/>
            <person name="Miyauchi S."/>
            <person name="Thiergart T."/>
            <person name="Pickel B."/>
            <person name="Atanasova L."/>
            <person name="Karlsson M."/>
            <person name="Huettel B."/>
            <person name="Barry K.W."/>
            <person name="Haridas S."/>
            <person name="Chen C."/>
            <person name="Bauer D."/>
            <person name="Andreopoulos W."/>
            <person name="Pangilinan J."/>
            <person name="LaButti K."/>
            <person name="Riley R."/>
            <person name="Lipzen A."/>
            <person name="Clum A."/>
            <person name="Drula E."/>
            <person name="Henrissat B."/>
            <person name="Kohler A."/>
            <person name="Grigoriev I.V."/>
            <person name="Martin F.M."/>
            <person name="Hacquard S."/>
        </authorList>
    </citation>
    <scope>NUCLEOTIDE SEQUENCE [LARGE SCALE GENOMIC DNA]</scope>
    <source>
        <strain evidence="10 11">MPI-CAGE-CH-0241</strain>
    </source>
</reference>
<feature type="transmembrane region" description="Helical" evidence="8">
    <location>
        <begin position="279"/>
        <end position="295"/>
    </location>
</feature>
<dbReference type="PANTHER" id="PTHR43791:SF103">
    <property type="entry name" value="MAJOR FACILITATOR SUPERFAMILY (MFS) PROFILE DOMAIN-CONTAINING PROTEIN-RELATED"/>
    <property type="match status" value="1"/>
</dbReference>
<dbReference type="GO" id="GO:0022857">
    <property type="term" value="F:transmembrane transporter activity"/>
    <property type="evidence" value="ECO:0007669"/>
    <property type="project" value="InterPro"/>
</dbReference>
<keyword evidence="2" id="KW-0813">Transport</keyword>
<evidence type="ECO:0000256" key="3">
    <source>
        <dbReference type="ARBA" id="ARBA00022692"/>
    </source>
</evidence>